<dbReference type="Pfam" id="PF00226">
    <property type="entry name" value="DnaJ"/>
    <property type="match status" value="1"/>
</dbReference>
<dbReference type="CDD" id="cd06257">
    <property type="entry name" value="DnaJ"/>
    <property type="match status" value="1"/>
</dbReference>
<dbReference type="PANTHER" id="PTHR43096:SF48">
    <property type="entry name" value="CHAPERONE PROTEIN DNAJ"/>
    <property type="match status" value="1"/>
</dbReference>
<dbReference type="InterPro" id="IPR001623">
    <property type="entry name" value="DnaJ_domain"/>
</dbReference>
<dbReference type="PRINTS" id="PR00625">
    <property type="entry name" value="JDOMAIN"/>
</dbReference>
<gene>
    <name evidence="9 13" type="primary">dnaJ</name>
    <name evidence="13" type="ORF">E0L93_07245</name>
</gene>
<dbReference type="Pfam" id="PF01556">
    <property type="entry name" value="DnaJ_C"/>
    <property type="match status" value="1"/>
</dbReference>
<evidence type="ECO:0000256" key="9">
    <source>
        <dbReference type="HAMAP-Rule" id="MF_01152"/>
    </source>
</evidence>
<feature type="domain" description="CR-type" evidence="12">
    <location>
        <begin position="136"/>
        <end position="215"/>
    </location>
</feature>
<evidence type="ECO:0000256" key="10">
    <source>
        <dbReference type="PROSITE-ProRule" id="PRU00546"/>
    </source>
</evidence>
<dbReference type="GO" id="GO:0042026">
    <property type="term" value="P:protein refolding"/>
    <property type="evidence" value="ECO:0007669"/>
    <property type="project" value="TreeGrafter"/>
</dbReference>
<keyword evidence="14" id="KW-1185">Reference proteome</keyword>
<dbReference type="PROSITE" id="PS51188">
    <property type="entry name" value="ZF_CR"/>
    <property type="match status" value="1"/>
</dbReference>
<feature type="repeat" description="CXXCXGXG motif" evidence="9">
    <location>
        <begin position="203"/>
        <end position="210"/>
    </location>
</feature>
<dbReference type="InterPro" id="IPR036410">
    <property type="entry name" value="HSP_DnaJ_Cys-rich_dom_sf"/>
</dbReference>
<dbReference type="PROSITE" id="PS50076">
    <property type="entry name" value="DNAJ_2"/>
    <property type="match status" value="1"/>
</dbReference>
<keyword evidence="6 9" id="KW-0862">Zinc</keyword>
<dbReference type="SUPFAM" id="SSF49493">
    <property type="entry name" value="HSP40/DnaJ peptide-binding domain"/>
    <property type="match status" value="2"/>
</dbReference>
<dbReference type="SMART" id="SM00271">
    <property type="entry name" value="DnaJ"/>
    <property type="match status" value="1"/>
</dbReference>
<organism evidence="13 14">
    <name type="scientific">Rubrobacter taiwanensis</name>
    <dbReference type="NCBI Taxonomy" id="185139"/>
    <lineage>
        <taxon>Bacteria</taxon>
        <taxon>Bacillati</taxon>
        <taxon>Actinomycetota</taxon>
        <taxon>Rubrobacteria</taxon>
        <taxon>Rubrobacterales</taxon>
        <taxon>Rubrobacteraceae</taxon>
        <taxon>Rubrobacter</taxon>
    </lineage>
</organism>
<feature type="zinc finger region" description="CR-type" evidence="10">
    <location>
        <begin position="136"/>
        <end position="215"/>
    </location>
</feature>
<dbReference type="GO" id="GO:0005524">
    <property type="term" value="F:ATP binding"/>
    <property type="evidence" value="ECO:0007669"/>
    <property type="project" value="InterPro"/>
</dbReference>
<comment type="subunit">
    <text evidence="9">Homodimer.</text>
</comment>
<sequence>MPAKRDYYEVLGVSRGASEQEIKKAYRRLARKHHPDANPGDPEAEERFKELTEAYEVLSNPEARRAYDRYGHQVPRGTGRAGAGDPFGGGFQDIFEAFFGEGFGDSFFGGARRQQARRGGDVEAEVEIDLREAAFGTEREVEVDVIGVCPVCNGLGGERLRACPGCGGSGIIRTVRETLLGQIMSTQTCSTCGGSGRMVEETCENCGGGGRVSERIRRTVKIPPGIEDGMQIRLSGAGHAGDYGAGSGDMYVKVKVKEDPDLIRDRDDLVYRLKVTFAEAALGAEKPVKTLNGERKVRIEPGTQPGSTIRLKAEGMPRLRRSGRGDLKVMVDVLVPTNLTEEQRELLRRFENISGEENYNGTGGSSFFDRLRSVFR</sequence>
<evidence type="ECO:0000256" key="3">
    <source>
        <dbReference type="ARBA" id="ARBA00022723"/>
    </source>
</evidence>
<reference evidence="13 14" key="1">
    <citation type="submission" date="2019-03" db="EMBL/GenBank/DDBJ databases">
        <title>Whole genome sequence of a novel Rubrobacter taiwanensis strain, isolated from Yellowstone National Park.</title>
        <authorList>
            <person name="Freed S."/>
            <person name="Ramaley R.F."/>
            <person name="Kyndt J.A."/>
        </authorList>
    </citation>
    <scope>NUCLEOTIDE SEQUENCE [LARGE SCALE GENOMIC DNA]</scope>
    <source>
        <strain evidence="13 14">Yellowstone</strain>
    </source>
</reference>
<name>A0A4R1BJ54_9ACTN</name>
<feature type="binding site" evidence="9">
    <location>
        <position position="149"/>
    </location>
    <ligand>
        <name>Zn(2+)</name>
        <dbReference type="ChEBI" id="CHEBI:29105"/>
        <label>1</label>
    </ligand>
</feature>
<comment type="cofactor">
    <cofactor evidence="9">
        <name>Zn(2+)</name>
        <dbReference type="ChEBI" id="CHEBI:29105"/>
    </cofactor>
    <text evidence="9">Binds 2 Zn(2+) ions per monomer.</text>
</comment>
<keyword evidence="8 9" id="KW-0143">Chaperone</keyword>
<feature type="binding site" evidence="9">
    <location>
        <position position="152"/>
    </location>
    <ligand>
        <name>Zn(2+)</name>
        <dbReference type="ChEBI" id="CHEBI:29105"/>
        <label>1</label>
    </ligand>
</feature>
<proteinExistence type="inferred from homology"/>
<dbReference type="PANTHER" id="PTHR43096">
    <property type="entry name" value="DNAJ HOMOLOG 1, MITOCHONDRIAL-RELATED"/>
    <property type="match status" value="1"/>
</dbReference>
<dbReference type="Pfam" id="PF00684">
    <property type="entry name" value="DnaJ_CXXCXGXG"/>
    <property type="match status" value="1"/>
</dbReference>
<dbReference type="CDD" id="cd10747">
    <property type="entry name" value="DnaJ_C"/>
    <property type="match status" value="1"/>
</dbReference>
<feature type="repeat" description="CXXCXGXG motif" evidence="9">
    <location>
        <begin position="189"/>
        <end position="196"/>
    </location>
</feature>
<dbReference type="InterPro" id="IPR012724">
    <property type="entry name" value="DnaJ"/>
</dbReference>
<dbReference type="FunFam" id="1.10.287.110:FF:000034">
    <property type="entry name" value="Chaperone protein DnaJ"/>
    <property type="match status" value="1"/>
</dbReference>
<comment type="subcellular location">
    <subcellularLocation>
        <location evidence="9">Cytoplasm</location>
    </subcellularLocation>
</comment>
<keyword evidence="1 9" id="KW-0963">Cytoplasm</keyword>
<dbReference type="FunFam" id="2.60.260.20:FF:000005">
    <property type="entry name" value="Chaperone protein dnaJ 1, mitochondrial"/>
    <property type="match status" value="1"/>
</dbReference>
<dbReference type="HAMAP" id="MF_01152">
    <property type="entry name" value="DnaJ"/>
    <property type="match status" value="1"/>
</dbReference>
<feature type="binding site" evidence="9">
    <location>
        <position position="166"/>
    </location>
    <ligand>
        <name>Zn(2+)</name>
        <dbReference type="ChEBI" id="CHEBI:29105"/>
        <label>2</label>
    </ligand>
</feature>
<feature type="binding site" evidence="9">
    <location>
        <position position="206"/>
    </location>
    <ligand>
        <name>Zn(2+)</name>
        <dbReference type="ChEBI" id="CHEBI:29105"/>
        <label>1</label>
    </ligand>
</feature>
<evidence type="ECO:0000256" key="4">
    <source>
        <dbReference type="ARBA" id="ARBA00022737"/>
    </source>
</evidence>
<dbReference type="Gene3D" id="1.10.287.110">
    <property type="entry name" value="DnaJ domain"/>
    <property type="match status" value="1"/>
</dbReference>
<comment type="similarity">
    <text evidence="9">Belongs to the DnaJ family.</text>
</comment>
<evidence type="ECO:0000313" key="14">
    <source>
        <dbReference type="Proteomes" id="UP000295244"/>
    </source>
</evidence>
<dbReference type="GO" id="GO:0006260">
    <property type="term" value="P:DNA replication"/>
    <property type="evidence" value="ECO:0007669"/>
    <property type="project" value="UniProtKB-KW"/>
</dbReference>
<comment type="domain">
    <text evidence="9">The J domain is necessary and sufficient to stimulate DnaK ATPase activity. Zinc center 1 plays an important role in the autonomous, DnaK-independent chaperone activity of DnaJ. Zinc center 2 is essential for interaction with DnaK and for DnaJ activity.</text>
</comment>
<feature type="domain" description="J" evidence="11">
    <location>
        <begin position="6"/>
        <end position="71"/>
    </location>
</feature>
<dbReference type="PROSITE" id="PS00636">
    <property type="entry name" value="DNAJ_1"/>
    <property type="match status" value="1"/>
</dbReference>
<dbReference type="GO" id="GO:0008270">
    <property type="term" value="F:zinc ion binding"/>
    <property type="evidence" value="ECO:0007669"/>
    <property type="project" value="UniProtKB-UniRule"/>
</dbReference>
<feature type="binding site" evidence="9">
    <location>
        <position position="192"/>
    </location>
    <ligand>
        <name>Zn(2+)</name>
        <dbReference type="ChEBI" id="CHEBI:29105"/>
        <label>2</label>
    </ligand>
</feature>
<dbReference type="NCBIfam" id="NF008035">
    <property type="entry name" value="PRK10767.1"/>
    <property type="match status" value="1"/>
</dbReference>
<evidence type="ECO:0000256" key="7">
    <source>
        <dbReference type="ARBA" id="ARBA00023016"/>
    </source>
</evidence>
<dbReference type="GO" id="GO:0051082">
    <property type="term" value="F:unfolded protein binding"/>
    <property type="evidence" value="ECO:0007669"/>
    <property type="project" value="UniProtKB-UniRule"/>
</dbReference>
<dbReference type="InterPro" id="IPR018253">
    <property type="entry name" value="DnaJ_domain_CS"/>
</dbReference>
<protein>
    <recommendedName>
        <fullName evidence="9">Chaperone protein DnaJ</fullName>
    </recommendedName>
</protein>
<feature type="repeat" description="CXXCXGXG motif" evidence="9">
    <location>
        <begin position="149"/>
        <end position="156"/>
    </location>
</feature>
<evidence type="ECO:0000256" key="1">
    <source>
        <dbReference type="ARBA" id="ARBA00022490"/>
    </source>
</evidence>
<dbReference type="EMBL" id="SKBU01000014">
    <property type="protein sequence ID" value="TCJ17319.1"/>
    <property type="molecule type" value="Genomic_DNA"/>
</dbReference>
<feature type="binding site" evidence="9">
    <location>
        <position position="203"/>
    </location>
    <ligand>
        <name>Zn(2+)</name>
        <dbReference type="ChEBI" id="CHEBI:29105"/>
        <label>1</label>
    </ligand>
</feature>
<feature type="binding site" evidence="9">
    <location>
        <position position="189"/>
    </location>
    <ligand>
        <name>Zn(2+)</name>
        <dbReference type="ChEBI" id="CHEBI:29105"/>
        <label>2</label>
    </ligand>
</feature>
<evidence type="ECO:0000259" key="12">
    <source>
        <dbReference type="PROSITE" id="PS51188"/>
    </source>
</evidence>
<dbReference type="GO" id="GO:0009408">
    <property type="term" value="P:response to heat"/>
    <property type="evidence" value="ECO:0007669"/>
    <property type="project" value="InterPro"/>
</dbReference>
<comment type="function">
    <text evidence="9">Participates actively in the response to hyperosmotic and heat shock by preventing the aggregation of stress-denatured proteins and by disaggregating proteins, also in an autonomous, DnaK-independent fashion. Unfolded proteins bind initially to DnaJ; upon interaction with the DnaJ-bound protein, DnaK hydrolyzes its bound ATP, resulting in the formation of a stable complex. GrpE releases ADP from DnaK; ATP binding to DnaK triggers the release of the substrate protein, thus completing the reaction cycle. Several rounds of ATP-dependent interactions between DnaJ, DnaK and GrpE are required for fully efficient folding. Also involved, together with DnaK and GrpE, in the DNA replication of plasmids through activation of initiation proteins.</text>
</comment>
<dbReference type="SUPFAM" id="SSF57938">
    <property type="entry name" value="DnaJ/Hsp40 cysteine-rich domain"/>
    <property type="match status" value="1"/>
</dbReference>
<evidence type="ECO:0000259" key="11">
    <source>
        <dbReference type="PROSITE" id="PS50076"/>
    </source>
</evidence>
<dbReference type="GO" id="GO:0031072">
    <property type="term" value="F:heat shock protein binding"/>
    <property type="evidence" value="ECO:0007669"/>
    <property type="project" value="InterPro"/>
</dbReference>
<dbReference type="RefSeq" id="WP_132690445.1">
    <property type="nucleotide sequence ID" value="NZ_SKBU01000014.1"/>
</dbReference>
<keyword evidence="4 9" id="KW-0677">Repeat</keyword>
<evidence type="ECO:0000256" key="5">
    <source>
        <dbReference type="ARBA" id="ARBA00022771"/>
    </source>
</evidence>
<dbReference type="Gene3D" id="2.60.260.20">
    <property type="entry name" value="Urease metallochaperone UreE, N-terminal domain"/>
    <property type="match status" value="2"/>
</dbReference>
<comment type="caution">
    <text evidence="13">The sequence shown here is derived from an EMBL/GenBank/DDBJ whole genome shotgun (WGS) entry which is preliminary data.</text>
</comment>
<feature type="repeat" description="CXXCXGXG motif" evidence="9">
    <location>
        <begin position="163"/>
        <end position="170"/>
    </location>
</feature>
<keyword evidence="3 9" id="KW-0479">Metal-binding</keyword>
<keyword evidence="7 9" id="KW-0346">Stress response</keyword>
<dbReference type="AlphaFoldDB" id="A0A4R1BJ54"/>
<feature type="binding site" evidence="9">
    <location>
        <position position="163"/>
    </location>
    <ligand>
        <name>Zn(2+)</name>
        <dbReference type="ChEBI" id="CHEBI:29105"/>
        <label>2</label>
    </ligand>
</feature>
<evidence type="ECO:0000256" key="2">
    <source>
        <dbReference type="ARBA" id="ARBA00022705"/>
    </source>
</evidence>
<dbReference type="InterPro" id="IPR008971">
    <property type="entry name" value="HSP40/DnaJ_pept-bd"/>
</dbReference>
<dbReference type="GO" id="GO:0005737">
    <property type="term" value="C:cytoplasm"/>
    <property type="evidence" value="ECO:0007669"/>
    <property type="project" value="UniProtKB-SubCell"/>
</dbReference>
<evidence type="ECO:0000256" key="8">
    <source>
        <dbReference type="ARBA" id="ARBA00023186"/>
    </source>
</evidence>
<dbReference type="SUPFAM" id="SSF46565">
    <property type="entry name" value="Chaperone J-domain"/>
    <property type="match status" value="1"/>
</dbReference>
<dbReference type="NCBIfam" id="TIGR02349">
    <property type="entry name" value="DnaJ_bact"/>
    <property type="match status" value="1"/>
</dbReference>
<dbReference type="Proteomes" id="UP000295244">
    <property type="component" value="Unassembled WGS sequence"/>
</dbReference>
<dbReference type="OrthoDB" id="9779889at2"/>
<evidence type="ECO:0000256" key="6">
    <source>
        <dbReference type="ARBA" id="ARBA00022833"/>
    </source>
</evidence>
<keyword evidence="2 9" id="KW-0235">DNA replication</keyword>
<dbReference type="InterPro" id="IPR001305">
    <property type="entry name" value="HSP_DnaJ_Cys-rich_dom"/>
</dbReference>
<evidence type="ECO:0000313" key="13">
    <source>
        <dbReference type="EMBL" id="TCJ17319.1"/>
    </source>
</evidence>
<accession>A0A4R1BJ54</accession>
<dbReference type="Gene3D" id="6.20.20.10">
    <property type="match status" value="2"/>
</dbReference>
<dbReference type="InterPro" id="IPR002939">
    <property type="entry name" value="DnaJ_C"/>
</dbReference>
<dbReference type="InterPro" id="IPR036869">
    <property type="entry name" value="J_dom_sf"/>
</dbReference>
<keyword evidence="5 9" id="KW-0863">Zinc-finger</keyword>